<dbReference type="EMBL" id="FQNF01000103">
    <property type="protein sequence ID" value="SGZ41431.1"/>
    <property type="molecule type" value="Genomic_DNA"/>
</dbReference>
<keyword evidence="6 7" id="KW-0472">Membrane</keyword>
<feature type="transmembrane region" description="Helical" evidence="7">
    <location>
        <begin position="383"/>
        <end position="410"/>
    </location>
</feature>
<reference evidence="10" key="1">
    <citation type="submission" date="2016-11" db="EMBL/GenBank/DDBJ databases">
        <authorList>
            <person name="Guldener U."/>
        </authorList>
    </citation>
    <scope>NUCLEOTIDE SEQUENCE [LARGE SCALE GENOMIC DNA]</scope>
</reference>
<dbReference type="Gene3D" id="1.20.1250.20">
    <property type="entry name" value="MFS general substrate transporter like domains"/>
    <property type="match status" value="2"/>
</dbReference>
<dbReference type="InterPro" id="IPR051788">
    <property type="entry name" value="MFS_Transporter"/>
</dbReference>
<dbReference type="Proteomes" id="UP000183365">
    <property type="component" value="Unassembled WGS sequence"/>
</dbReference>
<evidence type="ECO:0000256" key="4">
    <source>
        <dbReference type="ARBA" id="ARBA00022692"/>
    </source>
</evidence>
<sequence length="494" mass="55381">MSSPKINANDYELVDATLSPSKREDHYHDDEILPTLDLDDTLVEESKEIDREIHYQGSIIRLYPSDPRNFIVQTQIVVLLFVFTTLGLNGQATGMLIPVLSETYGISQVVITNIFLIQTVGYFSACFLTESIHTKYGQRGCLSIACLCIGIPSMILFSKPPIFFMYVLCCYPIGIGIGLLDSAVNYVFSSFVCYKNELLGSVHGVYGICSFLTPILINALGEENWNKFFLLQGSVTILGAALCFYVFRYETSLKYEYKVKMSKSTQSSLSPETNISILQMMRLYPLVPLYACALFFYMGSEVGTASWMYTYLLEYKEGNSKYISWILSAYWAGLTLGRFYFGMMIDKWFTNEYQAVKFFIRSSILCTLSVALLGVIYSHSTIYYSMFGVALFGCGMFIGPIFPLLSIIGVDILDEHVQVRGLSSAISLGSIGSAFMPFLDVVIMHHLGLSLLPTLILIATVLCAVAIHMYPNLIHGRDHYFNPRLRSVSVNSNC</sequence>
<feature type="transmembrane region" description="Helical" evidence="7">
    <location>
        <begin position="198"/>
        <end position="217"/>
    </location>
</feature>
<keyword evidence="5 7" id="KW-1133">Transmembrane helix</keyword>
<evidence type="ECO:0000256" key="5">
    <source>
        <dbReference type="ARBA" id="ARBA00022989"/>
    </source>
</evidence>
<comment type="subcellular location">
    <subcellularLocation>
        <location evidence="1">Endomembrane system</location>
        <topology evidence="1">Multi-pass membrane protein</topology>
    </subcellularLocation>
</comment>
<dbReference type="PANTHER" id="PTHR23514">
    <property type="entry name" value="BYPASS OF STOP CODON PROTEIN 6"/>
    <property type="match status" value="1"/>
</dbReference>
<evidence type="ECO:0000256" key="7">
    <source>
        <dbReference type="SAM" id="Phobius"/>
    </source>
</evidence>
<dbReference type="Pfam" id="PF07690">
    <property type="entry name" value="MFS_1"/>
    <property type="match status" value="1"/>
</dbReference>
<evidence type="ECO:0000256" key="2">
    <source>
        <dbReference type="ARBA" id="ARBA00008335"/>
    </source>
</evidence>
<evidence type="ECO:0000256" key="3">
    <source>
        <dbReference type="ARBA" id="ARBA00022448"/>
    </source>
</evidence>
<keyword evidence="3" id="KW-0813">Transport</keyword>
<dbReference type="InterPro" id="IPR020846">
    <property type="entry name" value="MFS_dom"/>
</dbReference>
<organism evidence="9 10">
    <name type="scientific">Hanseniaspora guilliermondii</name>
    <dbReference type="NCBI Taxonomy" id="56406"/>
    <lineage>
        <taxon>Eukaryota</taxon>
        <taxon>Fungi</taxon>
        <taxon>Dikarya</taxon>
        <taxon>Ascomycota</taxon>
        <taxon>Saccharomycotina</taxon>
        <taxon>Saccharomycetes</taxon>
        <taxon>Saccharomycodales</taxon>
        <taxon>Saccharomycodaceae</taxon>
        <taxon>Hanseniaspora</taxon>
    </lineage>
</organism>
<feature type="transmembrane region" description="Helical" evidence="7">
    <location>
        <begin position="140"/>
        <end position="157"/>
    </location>
</feature>
<protein>
    <recommendedName>
        <fullName evidence="8">Major facilitator superfamily (MFS) profile domain-containing protein</fullName>
    </recommendedName>
</protein>
<name>A0A1L0D2P1_9ASCO</name>
<evidence type="ECO:0000259" key="8">
    <source>
        <dbReference type="PROSITE" id="PS50850"/>
    </source>
</evidence>
<feature type="transmembrane region" description="Helical" evidence="7">
    <location>
        <begin position="358"/>
        <end position="377"/>
    </location>
</feature>
<keyword evidence="4 7" id="KW-0812">Transmembrane</keyword>
<feature type="transmembrane region" description="Helical" evidence="7">
    <location>
        <begin position="70"/>
        <end position="88"/>
    </location>
</feature>
<keyword evidence="10" id="KW-1185">Reference proteome</keyword>
<evidence type="ECO:0000313" key="10">
    <source>
        <dbReference type="Proteomes" id="UP000183365"/>
    </source>
</evidence>
<dbReference type="OrthoDB" id="413079at2759"/>
<dbReference type="GO" id="GO:0012505">
    <property type="term" value="C:endomembrane system"/>
    <property type="evidence" value="ECO:0007669"/>
    <property type="project" value="UniProtKB-SubCell"/>
</dbReference>
<dbReference type="InterPro" id="IPR011701">
    <property type="entry name" value="MFS"/>
</dbReference>
<proteinExistence type="inferred from homology"/>
<feature type="transmembrane region" description="Helical" evidence="7">
    <location>
        <begin position="450"/>
        <end position="470"/>
    </location>
</feature>
<dbReference type="AlphaFoldDB" id="A0A1L0D2P1"/>
<comment type="similarity">
    <text evidence="2">Belongs to the major facilitator superfamily.</text>
</comment>
<dbReference type="PROSITE" id="PS50850">
    <property type="entry name" value="MFS"/>
    <property type="match status" value="1"/>
</dbReference>
<dbReference type="GO" id="GO:0016020">
    <property type="term" value="C:membrane"/>
    <property type="evidence" value="ECO:0007669"/>
    <property type="project" value="TreeGrafter"/>
</dbReference>
<dbReference type="SUPFAM" id="SSF103473">
    <property type="entry name" value="MFS general substrate transporter"/>
    <property type="match status" value="1"/>
</dbReference>
<accession>A0A1L0D2P1</accession>
<evidence type="ECO:0000313" key="9">
    <source>
        <dbReference type="EMBL" id="SGZ41431.1"/>
    </source>
</evidence>
<evidence type="ECO:0000256" key="6">
    <source>
        <dbReference type="ARBA" id="ARBA00023136"/>
    </source>
</evidence>
<dbReference type="GO" id="GO:0022857">
    <property type="term" value="F:transmembrane transporter activity"/>
    <property type="evidence" value="ECO:0007669"/>
    <property type="project" value="InterPro"/>
</dbReference>
<dbReference type="PANTHER" id="PTHR23514:SF3">
    <property type="entry name" value="BYPASS OF STOP CODON PROTEIN 6"/>
    <property type="match status" value="1"/>
</dbReference>
<gene>
    <name evidence="9" type="ORF">HGUI_03632</name>
</gene>
<feature type="transmembrane region" description="Helical" evidence="7">
    <location>
        <begin position="287"/>
        <end position="310"/>
    </location>
</feature>
<evidence type="ECO:0000256" key="1">
    <source>
        <dbReference type="ARBA" id="ARBA00004127"/>
    </source>
</evidence>
<feature type="transmembrane region" description="Helical" evidence="7">
    <location>
        <begin position="422"/>
        <end position="444"/>
    </location>
</feature>
<feature type="transmembrane region" description="Helical" evidence="7">
    <location>
        <begin position="229"/>
        <end position="247"/>
    </location>
</feature>
<feature type="transmembrane region" description="Helical" evidence="7">
    <location>
        <begin position="108"/>
        <end position="128"/>
    </location>
</feature>
<dbReference type="InterPro" id="IPR036259">
    <property type="entry name" value="MFS_trans_sf"/>
</dbReference>
<feature type="domain" description="Major facilitator superfamily (MFS) profile" evidence="8">
    <location>
        <begin position="75"/>
        <end position="477"/>
    </location>
</feature>
<dbReference type="VEuPathDB" id="FungiDB:HGUI_03632"/>
<feature type="transmembrane region" description="Helical" evidence="7">
    <location>
        <begin position="163"/>
        <end position="186"/>
    </location>
</feature>
<feature type="transmembrane region" description="Helical" evidence="7">
    <location>
        <begin position="322"/>
        <end position="346"/>
    </location>
</feature>